<keyword evidence="3 9" id="KW-0418">Kinase</keyword>
<evidence type="ECO:0000256" key="7">
    <source>
        <dbReference type="SAM" id="Phobius"/>
    </source>
</evidence>
<dbReference type="AlphaFoldDB" id="A0A931B3D2"/>
<evidence type="ECO:0000256" key="4">
    <source>
        <dbReference type="ARBA" id="ARBA00022840"/>
    </source>
</evidence>
<evidence type="ECO:0000256" key="6">
    <source>
        <dbReference type="SAM" id="MobiDB-lite"/>
    </source>
</evidence>
<keyword evidence="10" id="KW-1185">Reference proteome</keyword>
<dbReference type="GO" id="GO:0005524">
    <property type="term" value="F:ATP binding"/>
    <property type="evidence" value="ECO:0007669"/>
    <property type="project" value="UniProtKB-UniRule"/>
</dbReference>
<feature type="transmembrane region" description="Helical" evidence="7">
    <location>
        <begin position="384"/>
        <end position="404"/>
    </location>
</feature>
<accession>A0A931B3D2</accession>
<dbReference type="PANTHER" id="PTHR43289:SF34">
    <property type="entry name" value="SERINE_THREONINE-PROTEIN KINASE YBDM-RELATED"/>
    <property type="match status" value="1"/>
</dbReference>
<keyword evidence="7" id="KW-0812">Transmembrane</keyword>
<dbReference type="PROSITE" id="PS00108">
    <property type="entry name" value="PROTEIN_KINASE_ST"/>
    <property type="match status" value="1"/>
</dbReference>
<evidence type="ECO:0000259" key="8">
    <source>
        <dbReference type="PROSITE" id="PS50011"/>
    </source>
</evidence>
<evidence type="ECO:0000256" key="2">
    <source>
        <dbReference type="ARBA" id="ARBA00022741"/>
    </source>
</evidence>
<dbReference type="CDD" id="cd14014">
    <property type="entry name" value="STKc_PknB_like"/>
    <property type="match status" value="1"/>
</dbReference>
<evidence type="ECO:0000256" key="5">
    <source>
        <dbReference type="PROSITE-ProRule" id="PRU10141"/>
    </source>
</evidence>
<dbReference type="Pfam" id="PF00069">
    <property type="entry name" value="Pkinase"/>
    <property type="match status" value="1"/>
</dbReference>
<feature type="compositionally biased region" description="Low complexity" evidence="6">
    <location>
        <begin position="302"/>
        <end position="318"/>
    </location>
</feature>
<keyword evidence="2 5" id="KW-0547">Nucleotide-binding</keyword>
<evidence type="ECO:0000256" key="1">
    <source>
        <dbReference type="ARBA" id="ARBA00022679"/>
    </source>
</evidence>
<dbReference type="InterPro" id="IPR008271">
    <property type="entry name" value="Ser/Thr_kinase_AS"/>
</dbReference>
<dbReference type="Gene3D" id="3.30.200.20">
    <property type="entry name" value="Phosphorylase Kinase, domain 1"/>
    <property type="match status" value="1"/>
</dbReference>
<feature type="transmembrane region" description="Helical" evidence="7">
    <location>
        <begin position="449"/>
        <end position="470"/>
    </location>
</feature>
<dbReference type="GO" id="GO:0004674">
    <property type="term" value="F:protein serine/threonine kinase activity"/>
    <property type="evidence" value="ECO:0007669"/>
    <property type="project" value="TreeGrafter"/>
</dbReference>
<feature type="transmembrane region" description="Helical" evidence="7">
    <location>
        <begin position="490"/>
        <end position="513"/>
    </location>
</feature>
<feature type="region of interest" description="Disordered" evidence="6">
    <location>
        <begin position="297"/>
        <end position="331"/>
    </location>
</feature>
<keyword evidence="4 5" id="KW-0067">ATP-binding</keyword>
<dbReference type="Gene3D" id="1.10.510.10">
    <property type="entry name" value="Transferase(Phosphotransferase) domain 1"/>
    <property type="match status" value="1"/>
</dbReference>
<name>A0A931B3D2_9ACTN</name>
<evidence type="ECO:0000256" key="3">
    <source>
        <dbReference type="ARBA" id="ARBA00022777"/>
    </source>
</evidence>
<feature type="binding site" evidence="5">
    <location>
        <position position="32"/>
    </location>
    <ligand>
        <name>ATP</name>
        <dbReference type="ChEBI" id="CHEBI:30616"/>
    </ligand>
</feature>
<evidence type="ECO:0000313" key="9">
    <source>
        <dbReference type="EMBL" id="MBF9067208.1"/>
    </source>
</evidence>
<dbReference type="SMART" id="SM00220">
    <property type="entry name" value="S_TKc"/>
    <property type="match status" value="1"/>
</dbReference>
<protein>
    <submittedName>
        <fullName evidence="9">Protein kinase</fullName>
    </submittedName>
</protein>
<dbReference type="EMBL" id="JADPRT010000002">
    <property type="protein sequence ID" value="MBF9067208.1"/>
    <property type="molecule type" value="Genomic_DNA"/>
</dbReference>
<feature type="domain" description="Protein kinase" evidence="8">
    <location>
        <begin position="4"/>
        <end position="266"/>
    </location>
</feature>
<comment type="caution">
    <text evidence="9">The sequence shown here is derived from an EMBL/GenBank/DDBJ whole genome shotgun (WGS) entry which is preliminary data.</text>
</comment>
<reference evidence="9" key="1">
    <citation type="submission" date="2020-11" db="EMBL/GenBank/DDBJ databases">
        <title>Isolation and identification of active actinomycetes.</title>
        <authorList>
            <person name="Yu B."/>
        </authorList>
    </citation>
    <scope>NUCLEOTIDE SEQUENCE</scope>
    <source>
        <strain evidence="9">NEAU-YB345</strain>
    </source>
</reference>
<sequence>MGPYQLVGRLGVGGMGRVYLGRSKGGRLVAVKVVRQDLVDEPGFRDRFIREVNAARLVNALYTAGVVDAAHSEDDAVWMATAYVPGVTLSEGVATHGPLAAPAVTALGAGLAEALAAIHAVGVFHRDLKPSNVLLATDGPRVIDFGISVVTDASALTDTGALIGTPGFMSPEQLTGQPFGPASDVFSLAAVLAYAATGQSPFGTGPAHSLMYRIVHEEPDLTDVPDPLRGLLGDCLAKEPAQRPTVAGVLEQLTAPGPSTAADPRLAFGTGWLPADIVETIQLRATPVPVTPDGRVAPLPPVAAADHPATAPAHPGHPGQYPAGPLPGPRQAAPVPTPVPPQPMFGQPAQPGQYGQQPPITGRPAPWGGAARPTPRPRSRANTAAAVTSGVLALVTAAMLAWFALCNITGESTTYWSSLAWENVLGGFVSAALLVPSAAFTFARRLPGAWTLCAQCVVYVVSIFVMNPVLQGTGFGPQLDFVLGFHRSNGIAIGLAAIFGLLTAITAAIAGSVTSPTPARQG</sequence>
<dbReference type="InterPro" id="IPR011009">
    <property type="entry name" value="Kinase-like_dom_sf"/>
</dbReference>
<dbReference type="InterPro" id="IPR000719">
    <property type="entry name" value="Prot_kinase_dom"/>
</dbReference>
<dbReference type="Proteomes" id="UP000657385">
    <property type="component" value="Unassembled WGS sequence"/>
</dbReference>
<keyword evidence="7" id="KW-0472">Membrane</keyword>
<dbReference type="PROSITE" id="PS00107">
    <property type="entry name" value="PROTEIN_KINASE_ATP"/>
    <property type="match status" value="1"/>
</dbReference>
<feature type="transmembrane region" description="Helical" evidence="7">
    <location>
        <begin position="424"/>
        <end position="442"/>
    </location>
</feature>
<keyword evidence="7" id="KW-1133">Transmembrane helix</keyword>
<dbReference type="InterPro" id="IPR017441">
    <property type="entry name" value="Protein_kinase_ATP_BS"/>
</dbReference>
<gene>
    <name evidence="9" type="ORF">I2501_04025</name>
</gene>
<keyword evidence="1" id="KW-0808">Transferase</keyword>
<dbReference type="PANTHER" id="PTHR43289">
    <property type="entry name" value="MITOGEN-ACTIVATED PROTEIN KINASE KINASE KINASE 20-RELATED"/>
    <property type="match status" value="1"/>
</dbReference>
<dbReference type="PROSITE" id="PS50011">
    <property type="entry name" value="PROTEIN_KINASE_DOM"/>
    <property type="match status" value="1"/>
</dbReference>
<proteinExistence type="predicted"/>
<evidence type="ECO:0000313" key="10">
    <source>
        <dbReference type="Proteomes" id="UP000657385"/>
    </source>
</evidence>
<organism evidence="9 10">
    <name type="scientific">Streptacidiphilus fuscans</name>
    <dbReference type="NCBI Taxonomy" id="2789292"/>
    <lineage>
        <taxon>Bacteria</taxon>
        <taxon>Bacillati</taxon>
        <taxon>Actinomycetota</taxon>
        <taxon>Actinomycetes</taxon>
        <taxon>Kitasatosporales</taxon>
        <taxon>Streptomycetaceae</taxon>
        <taxon>Streptacidiphilus</taxon>
    </lineage>
</organism>
<dbReference type="SUPFAM" id="SSF56112">
    <property type="entry name" value="Protein kinase-like (PK-like)"/>
    <property type="match status" value="1"/>
</dbReference>